<keyword evidence="7" id="KW-1185">Reference proteome</keyword>
<evidence type="ECO:0000313" key="7">
    <source>
        <dbReference type="Proteomes" id="UP000290759"/>
    </source>
</evidence>
<dbReference type="PRINTS" id="PR00377">
    <property type="entry name" value="IMPHPHTASES"/>
</dbReference>
<sequence>MSTFTTADLGTVVEILRDAARTEVMPRFRGLVPKRTREKSSRQDLVTDADEAAEAAIGAALSKAFPGCAVVGEEATERDPSLLDRLGEPDLAFVIDPIDGTKNFASDLPLFGMMAAVLRRGEVVAGVILDPVEDDWAAAVRGEGAWRERADGRQHDLKVGPAPALNEMAGLVSWTFFPGEERLRVPSRFPRVANASDYRCAAHQYRLLCGGFYDFALYSKLMPWDHAAGWLLHKEAGGHSACLDGTPYVPTRHEGGLLCAPTRDSWVILRDALVAP</sequence>
<evidence type="ECO:0000313" key="6">
    <source>
        <dbReference type="EMBL" id="RYC30909.1"/>
    </source>
</evidence>
<comment type="similarity">
    <text evidence="1">Belongs to the inositol monophosphatase superfamily.</text>
</comment>
<feature type="binding site" evidence="5">
    <location>
        <position position="96"/>
    </location>
    <ligand>
        <name>Mg(2+)</name>
        <dbReference type="ChEBI" id="CHEBI:18420"/>
        <label>1</label>
        <note>catalytic</note>
    </ligand>
</feature>
<name>A0A4Q2U322_9HYPH</name>
<evidence type="ECO:0000256" key="4">
    <source>
        <dbReference type="ARBA" id="ARBA00022842"/>
    </source>
</evidence>
<feature type="binding site" evidence="5">
    <location>
        <position position="225"/>
    </location>
    <ligand>
        <name>Mg(2+)</name>
        <dbReference type="ChEBI" id="CHEBI:18420"/>
        <label>1</label>
        <note>catalytic</note>
    </ligand>
</feature>
<dbReference type="AlphaFoldDB" id="A0A4Q2U322"/>
<feature type="binding site" evidence="5">
    <location>
        <position position="73"/>
    </location>
    <ligand>
        <name>Mg(2+)</name>
        <dbReference type="ChEBI" id="CHEBI:18420"/>
        <label>1</label>
        <note>catalytic</note>
    </ligand>
</feature>
<dbReference type="GO" id="GO:0046872">
    <property type="term" value="F:metal ion binding"/>
    <property type="evidence" value="ECO:0007669"/>
    <property type="project" value="UniProtKB-KW"/>
</dbReference>
<dbReference type="EMBL" id="QYBB01000019">
    <property type="protein sequence ID" value="RYC30909.1"/>
    <property type="molecule type" value="Genomic_DNA"/>
</dbReference>
<dbReference type="PANTHER" id="PTHR20854:SF4">
    <property type="entry name" value="INOSITOL-1-MONOPHOSPHATASE-RELATED"/>
    <property type="match status" value="1"/>
</dbReference>
<dbReference type="GO" id="GO:0006020">
    <property type="term" value="P:inositol metabolic process"/>
    <property type="evidence" value="ECO:0007669"/>
    <property type="project" value="TreeGrafter"/>
</dbReference>
<dbReference type="InterPro" id="IPR020583">
    <property type="entry name" value="Inositol_monoP_metal-BS"/>
</dbReference>
<keyword evidence="2 5" id="KW-0479">Metal-binding</keyword>
<evidence type="ECO:0000256" key="3">
    <source>
        <dbReference type="ARBA" id="ARBA00022801"/>
    </source>
</evidence>
<dbReference type="Proteomes" id="UP000290759">
    <property type="component" value="Unassembled WGS sequence"/>
</dbReference>
<keyword evidence="3" id="KW-0378">Hydrolase</keyword>
<dbReference type="GO" id="GO:0008934">
    <property type="term" value="F:inositol monophosphate 1-phosphatase activity"/>
    <property type="evidence" value="ECO:0007669"/>
    <property type="project" value="TreeGrafter"/>
</dbReference>
<reference evidence="6 7" key="2">
    <citation type="submission" date="2019-02" db="EMBL/GenBank/DDBJ databases">
        <title>'Lichenibacterium ramalinii' gen. nov. sp. nov., 'Lichenibacterium minor' gen. nov. sp. nov.</title>
        <authorList>
            <person name="Pankratov T."/>
        </authorList>
    </citation>
    <scope>NUCLEOTIDE SEQUENCE [LARGE SCALE GENOMIC DNA]</scope>
    <source>
        <strain evidence="6 7">RmlP026</strain>
    </source>
</reference>
<dbReference type="OrthoDB" id="9785695at2"/>
<dbReference type="SUPFAM" id="SSF56655">
    <property type="entry name" value="Carbohydrate phosphatase"/>
    <property type="match status" value="1"/>
</dbReference>
<dbReference type="Pfam" id="PF00459">
    <property type="entry name" value="Inositol_P"/>
    <property type="match status" value="1"/>
</dbReference>
<evidence type="ECO:0000256" key="1">
    <source>
        <dbReference type="ARBA" id="ARBA00009759"/>
    </source>
</evidence>
<dbReference type="RefSeq" id="WP_129227933.1">
    <property type="nucleotide sequence ID" value="NZ_QYBB01000019.1"/>
</dbReference>
<comment type="cofactor">
    <cofactor evidence="5">
        <name>Mg(2+)</name>
        <dbReference type="ChEBI" id="CHEBI:18420"/>
    </cofactor>
</comment>
<gene>
    <name evidence="6" type="ORF">D3273_16190</name>
</gene>
<keyword evidence="4 5" id="KW-0460">Magnesium</keyword>
<evidence type="ECO:0000256" key="2">
    <source>
        <dbReference type="ARBA" id="ARBA00022723"/>
    </source>
</evidence>
<evidence type="ECO:0000256" key="5">
    <source>
        <dbReference type="PIRSR" id="PIRSR600760-2"/>
    </source>
</evidence>
<dbReference type="InterPro" id="IPR000760">
    <property type="entry name" value="Inositol_monophosphatase-like"/>
</dbReference>
<feature type="binding site" evidence="5">
    <location>
        <position position="98"/>
    </location>
    <ligand>
        <name>Mg(2+)</name>
        <dbReference type="ChEBI" id="CHEBI:18420"/>
        <label>1</label>
        <note>catalytic</note>
    </ligand>
</feature>
<dbReference type="PANTHER" id="PTHR20854">
    <property type="entry name" value="INOSITOL MONOPHOSPHATASE"/>
    <property type="match status" value="1"/>
</dbReference>
<comment type="caution">
    <text evidence="6">The sequence shown here is derived from an EMBL/GenBank/DDBJ whole genome shotgun (WGS) entry which is preliminary data.</text>
</comment>
<dbReference type="PROSITE" id="PS00629">
    <property type="entry name" value="IMP_1"/>
    <property type="match status" value="1"/>
</dbReference>
<reference evidence="6 7" key="1">
    <citation type="submission" date="2018-12" db="EMBL/GenBank/DDBJ databases">
        <authorList>
            <person name="Grouzdev D.S."/>
            <person name="Krutkina M.S."/>
        </authorList>
    </citation>
    <scope>NUCLEOTIDE SEQUENCE [LARGE SCALE GENOMIC DNA]</scope>
    <source>
        <strain evidence="6 7">RmlP026</strain>
    </source>
</reference>
<dbReference type="Gene3D" id="3.40.190.80">
    <property type="match status" value="1"/>
</dbReference>
<dbReference type="GO" id="GO:0007165">
    <property type="term" value="P:signal transduction"/>
    <property type="evidence" value="ECO:0007669"/>
    <property type="project" value="TreeGrafter"/>
</dbReference>
<feature type="binding site" evidence="5">
    <location>
        <position position="99"/>
    </location>
    <ligand>
        <name>Mg(2+)</name>
        <dbReference type="ChEBI" id="CHEBI:18420"/>
        <label>1</label>
        <note>catalytic</note>
    </ligand>
</feature>
<organism evidence="6 7">
    <name type="scientific">Lichenibacterium minor</name>
    <dbReference type="NCBI Taxonomy" id="2316528"/>
    <lineage>
        <taxon>Bacteria</taxon>
        <taxon>Pseudomonadati</taxon>
        <taxon>Pseudomonadota</taxon>
        <taxon>Alphaproteobacteria</taxon>
        <taxon>Hyphomicrobiales</taxon>
        <taxon>Lichenihabitantaceae</taxon>
        <taxon>Lichenibacterium</taxon>
    </lineage>
</organism>
<protein>
    <submittedName>
        <fullName evidence="6">Inositol monophosphatase</fullName>
    </submittedName>
</protein>
<proteinExistence type="inferred from homology"/>
<accession>A0A4Q2U322</accession>
<dbReference type="Gene3D" id="3.30.540.10">
    <property type="entry name" value="Fructose-1,6-Bisphosphatase, subunit A, domain 1"/>
    <property type="match status" value="1"/>
</dbReference>